<sequence>MTHLLVVAHGSRQDSSNAEIRELVARLRKNCTLFASIDYAFLEIAKPSIKDALRQQIANGALDIVVLPYFLSAGRHVVTDIPEQIRQVSVDAPSIKIKIAPYLGASEKIDDLLIHLVFSSYY</sequence>
<dbReference type="GO" id="GO:0016829">
    <property type="term" value="F:lyase activity"/>
    <property type="evidence" value="ECO:0007669"/>
    <property type="project" value="UniProtKB-KW"/>
</dbReference>
<evidence type="ECO:0000256" key="2">
    <source>
        <dbReference type="ARBA" id="ARBA00023239"/>
    </source>
</evidence>
<dbReference type="Gene3D" id="3.40.50.1400">
    <property type="match status" value="1"/>
</dbReference>
<protein>
    <submittedName>
        <fullName evidence="3">Cobalamin (Vitamin B12) biosynthesis CbiX protein</fullName>
    </submittedName>
</protein>
<dbReference type="CDD" id="cd03416">
    <property type="entry name" value="CbiX_SirB_N"/>
    <property type="match status" value="1"/>
</dbReference>
<name>G3IY34_METTV</name>
<organism evidence="3 4">
    <name type="scientific">Methylobacter tundripaludum (strain ATCC BAA-1195 / DSM 17260 / SV96)</name>
    <dbReference type="NCBI Taxonomy" id="697282"/>
    <lineage>
        <taxon>Bacteria</taxon>
        <taxon>Pseudomonadati</taxon>
        <taxon>Pseudomonadota</taxon>
        <taxon>Gammaproteobacteria</taxon>
        <taxon>Methylococcales</taxon>
        <taxon>Methylococcaceae</taxon>
        <taxon>Methylobacter</taxon>
    </lineage>
</organism>
<dbReference type="InterPro" id="IPR002762">
    <property type="entry name" value="CbiX-like"/>
</dbReference>
<dbReference type="GO" id="GO:0046872">
    <property type="term" value="F:metal ion binding"/>
    <property type="evidence" value="ECO:0007669"/>
    <property type="project" value="UniProtKB-KW"/>
</dbReference>
<dbReference type="Proteomes" id="UP000004664">
    <property type="component" value="Unassembled WGS sequence"/>
</dbReference>
<dbReference type="AlphaFoldDB" id="G3IY34"/>
<keyword evidence="1" id="KW-0479">Metal-binding</keyword>
<evidence type="ECO:0000313" key="3">
    <source>
        <dbReference type="EMBL" id="EGW21131.1"/>
    </source>
</evidence>
<evidence type="ECO:0000313" key="4">
    <source>
        <dbReference type="Proteomes" id="UP000004664"/>
    </source>
</evidence>
<dbReference type="RefSeq" id="WP_006893616.1">
    <property type="nucleotide sequence ID" value="NZ_JH109153.1"/>
</dbReference>
<dbReference type="Pfam" id="PF01903">
    <property type="entry name" value="CbiX"/>
    <property type="match status" value="1"/>
</dbReference>
<dbReference type="EMBL" id="JH109153">
    <property type="protein sequence ID" value="EGW21131.1"/>
    <property type="molecule type" value="Genomic_DNA"/>
</dbReference>
<dbReference type="PANTHER" id="PTHR33542:SF3">
    <property type="entry name" value="SIROHYDROCHLORIN FERROCHELATASE, CHLOROPLASTIC"/>
    <property type="match status" value="1"/>
</dbReference>
<evidence type="ECO:0000256" key="1">
    <source>
        <dbReference type="ARBA" id="ARBA00022723"/>
    </source>
</evidence>
<proteinExistence type="predicted"/>
<dbReference type="OrthoDB" id="9797895at2"/>
<dbReference type="STRING" id="697282.Mettu_4288"/>
<dbReference type="eggNOG" id="COG2138">
    <property type="taxonomic scope" value="Bacteria"/>
</dbReference>
<dbReference type="SUPFAM" id="SSF53800">
    <property type="entry name" value="Chelatase"/>
    <property type="match status" value="1"/>
</dbReference>
<accession>G3IY34</accession>
<reference evidence="3 4" key="1">
    <citation type="submission" date="2011-06" db="EMBL/GenBank/DDBJ databases">
        <title>Genomic sequence of Methylobacter tundripaludum SV96.</title>
        <authorList>
            <consortium name="US DOE Joint Genome Institute"/>
            <person name="Lucas S."/>
            <person name="Han J."/>
            <person name="Lapidus A."/>
            <person name="Cheng J.-F."/>
            <person name="Goodwin L."/>
            <person name="Pitluck S."/>
            <person name="Held B."/>
            <person name="Detter J.C."/>
            <person name="Han C."/>
            <person name="Tapia R."/>
            <person name="Land M."/>
            <person name="Hauser L."/>
            <person name="Kyrpides N."/>
            <person name="Ivanova N."/>
            <person name="Ovchinnikova G."/>
            <person name="Pagani I."/>
            <person name="Klotz M.G."/>
            <person name="Dispirito A.A."/>
            <person name="Murrell J.C."/>
            <person name="Dunfield P."/>
            <person name="Kalyuzhnaya M.G."/>
            <person name="Svenning M."/>
            <person name="Trotsenko Y.A."/>
            <person name="Stein L.Y."/>
            <person name="Woyke T."/>
        </authorList>
    </citation>
    <scope>NUCLEOTIDE SEQUENCE [LARGE SCALE GENOMIC DNA]</scope>
    <source>
        <strain evidence="4">ATCC BAA-1195 / DSM 17260 / SV96</strain>
    </source>
</reference>
<dbReference type="InterPro" id="IPR050963">
    <property type="entry name" value="Sirohydro_Cobaltochel/CbiX"/>
</dbReference>
<gene>
    <name evidence="3" type="ORF">Mettu_4288</name>
</gene>
<dbReference type="HOGENOM" id="CLU_065901_2_0_6"/>
<keyword evidence="4" id="KW-1185">Reference proteome</keyword>
<keyword evidence="2" id="KW-0456">Lyase</keyword>
<dbReference type="PANTHER" id="PTHR33542">
    <property type="entry name" value="SIROHYDROCHLORIN FERROCHELATASE, CHLOROPLASTIC"/>
    <property type="match status" value="1"/>
</dbReference>